<evidence type="ECO:0000313" key="1">
    <source>
        <dbReference type="EMBL" id="KAK9132773.1"/>
    </source>
</evidence>
<gene>
    <name evidence="1" type="ORF">Scep_012301</name>
</gene>
<protein>
    <submittedName>
        <fullName evidence="1">Uncharacterized protein</fullName>
    </submittedName>
</protein>
<proteinExistence type="predicted"/>
<accession>A0AAP0P6L1</accession>
<name>A0AAP0P6L1_9MAGN</name>
<dbReference type="AlphaFoldDB" id="A0AAP0P6L1"/>
<reference evidence="1 2" key="1">
    <citation type="submission" date="2024-01" db="EMBL/GenBank/DDBJ databases">
        <title>Genome assemblies of Stephania.</title>
        <authorList>
            <person name="Yang L."/>
        </authorList>
    </citation>
    <scope>NUCLEOTIDE SEQUENCE [LARGE SCALE GENOMIC DNA]</scope>
    <source>
        <strain evidence="1">JXDWG</strain>
        <tissue evidence="1">Leaf</tissue>
    </source>
</reference>
<comment type="caution">
    <text evidence="1">The sequence shown here is derived from an EMBL/GenBank/DDBJ whole genome shotgun (WGS) entry which is preliminary data.</text>
</comment>
<dbReference type="EMBL" id="JBBNAG010000005">
    <property type="protein sequence ID" value="KAK9132773.1"/>
    <property type="molecule type" value="Genomic_DNA"/>
</dbReference>
<keyword evidence="2" id="KW-1185">Reference proteome</keyword>
<sequence length="59" mass="6910">MHLEPVAKLPKHIYFQLNATWFRVGDYISNRCRSNSKQRTLLITLSIKPILLSSKQIKL</sequence>
<dbReference type="Proteomes" id="UP001419268">
    <property type="component" value="Unassembled WGS sequence"/>
</dbReference>
<evidence type="ECO:0000313" key="2">
    <source>
        <dbReference type="Proteomes" id="UP001419268"/>
    </source>
</evidence>
<organism evidence="1 2">
    <name type="scientific">Stephania cephalantha</name>
    <dbReference type="NCBI Taxonomy" id="152367"/>
    <lineage>
        <taxon>Eukaryota</taxon>
        <taxon>Viridiplantae</taxon>
        <taxon>Streptophyta</taxon>
        <taxon>Embryophyta</taxon>
        <taxon>Tracheophyta</taxon>
        <taxon>Spermatophyta</taxon>
        <taxon>Magnoliopsida</taxon>
        <taxon>Ranunculales</taxon>
        <taxon>Menispermaceae</taxon>
        <taxon>Menispermoideae</taxon>
        <taxon>Cissampelideae</taxon>
        <taxon>Stephania</taxon>
    </lineage>
</organism>